<sequence length="38" mass="4269">MITKSSTIKVYADVLKRAESTLTFIYTNPLTITSNLAY</sequence>
<evidence type="ECO:0000313" key="1">
    <source>
        <dbReference type="EMBL" id="AFX98699.1"/>
    </source>
</evidence>
<name>K7YQ41_9PROT</name>
<gene>
    <name evidence="1" type="ORF">A1OE_506</name>
</gene>
<organism evidence="1 2">
    <name type="scientific">Candidatus Endolissoclinum faulkneri L2</name>
    <dbReference type="NCBI Taxonomy" id="1193729"/>
    <lineage>
        <taxon>Bacteria</taxon>
        <taxon>Pseudomonadati</taxon>
        <taxon>Pseudomonadota</taxon>
        <taxon>Alphaproteobacteria</taxon>
        <taxon>Rhodospirillales</taxon>
        <taxon>Rhodospirillaceae</taxon>
        <taxon>Candidatus Endolissoclinum</taxon>
    </lineage>
</organism>
<dbReference type="KEGG" id="thal:A1OE_506"/>
<accession>K7YQ41</accession>
<reference evidence="1 2" key="1">
    <citation type="journal article" date="2012" name="Proc. Natl. Acad. Sci. U.S.A.">
        <title>Genome streamlining and chemical defense in a coral reef symbiosis.</title>
        <authorList>
            <person name="Kwan J.C."/>
            <person name="Donia M.S."/>
            <person name="Han A.W."/>
            <person name="Hirose E."/>
            <person name="Haygood M.G."/>
            <person name="Schmidt E.W."/>
        </authorList>
    </citation>
    <scope>NUCLEOTIDE SEQUENCE [LARGE SCALE GENOMIC DNA]</scope>
    <source>
        <strain evidence="1 2">L2</strain>
    </source>
</reference>
<dbReference type="HOGENOM" id="CLU_3325996_0_0_5"/>
<proteinExistence type="predicted"/>
<dbReference type="EMBL" id="CP003539">
    <property type="protein sequence ID" value="AFX98699.1"/>
    <property type="molecule type" value="Genomic_DNA"/>
</dbReference>
<protein>
    <submittedName>
        <fullName evidence="1">Uncharacterized protein</fullName>
    </submittedName>
</protein>
<evidence type="ECO:0000313" key="2">
    <source>
        <dbReference type="Proteomes" id="UP000010077"/>
    </source>
</evidence>
<dbReference type="AlphaFoldDB" id="K7YQ41"/>
<keyword evidence="2" id="KW-1185">Reference proteome</keyword>
<dbReference type="Proteomes" id="UP000010077">
    <property type="component" value="Chromosome"/>
</dbReference>